<evidence type="ECO:0000313" key="1">
    <source>
        <dbReference type="EMBL" id="MDW5597433.1"/>
    </source>
</evidence>
<reference evidence="1 2" key="2">
    <citation type="submission" date="2023-10" db="EMBL/GenBank/DDBJ databases">
        <authorList>
            <person name="Han X.F."/>
        </authorList>
    </citation>
    <scope>NUCLEOTIDE SEQUENCE [LARGE SCALE GENOMIC DNA]</scope>
    <source>
        <strain evidence="1 2">KCTC 39840</strain>
    </source>
</reference>
<evidence type="ECO:0000313" key="2">
    <source>
        <dbReference type="Proteomes" id="UP001284601"/>
    </source>
</evidence>
<dbReference type="PANTHER" id="PTHR10000:SF8">
    <property type="entry name" value="HAD SUPERFAMILY HYDROLASE-LIKE, TYPE 3"/>
    <property type="match status" value="1"/>
</dbReference>
<name>A0ABU4HW32_9ACTN</name>
<proteinExistence type="predicted"/>
<dbReference type="InterPro" id="IPR036412">
    <property type="entry name" value="HAD-like_sf"/>
</dbReference>
<sequence length="271" mass="28091">MDRLQPRVIVSDADMTLVQRGDEIHPLTRQALALLSADGIPCVLATGRPIPSALRLGRAINAAYVVALGGAVVVATGTGEVVWAADPYATSWVPDVWDAAIQHGTRIQAHTLTGWHSTITDAKTAAYAARHDLPPAADGPPTAPIMLAEFVGDYAQLGAEREMPPASRDAHNVYVDISAGHEGKAGGVAHALALLDRTWAGALAVGDGGNDLTMFYKAASSIVVGPDPDPLLLEAASHHVTLTPDDGAVGAALLHLVYGDSDHGAHVRALS</sequence>
<gene>
    <name evidence="1" type="ORF">R7226_24000</name>
</gene>
<organism evidence="1 2">
    <name type="scientific">Conexibacter stalactiti</name>
    <dbReference type="NCBI Taxonomy" id="1940611"/>
    <lineage>
        <taxon>Bacteria</taxon>
        <taxon>Bacillati</taxon>
        <taxon>Actinomycetota</taxon>
        <taxon>Thermoleophilia</taxon>
        <taxon>Solirubrobacterales</taxon>
        <taxon>Conexibacteraceae</taxon>
        <taxon>Conexibacter</taxon>
    </lineage>
</organism>
<dbReference type="EMBL" id="JAWSTH010000087">
    <property type="protein sequence ID" value="MDW5597433.1"/>
    <property type="molecule type" value="Genomic_DNA"/>
</dbReference>
<dbReference type="PANTHER" id="PTHR10000">
    <property type="entry name" value="PHOSPHOSERINE PHOSPHATASE"/>
    <property type="match status" value="1"/>
</dbReference>
<dbReference type="Pfam" id="PF08282">
    <property type="entry name" value="Hydrolase_3"/>
    <property type="match status" value="1"/>
</dbReference>
<keyword evidence="1" id="KW-0378">Hydrolase</keyword>
<dbReference type="GO" id="GO:0016787">
    <property type="term" value="F:hydrolase activity"/>
    <property type="evidence" value="ECO:0007669"/>
    <property type="project" value="UniProtKB-KW"/>
</dbReference>
<dbReference type="RefSeq" id="WP_318599897.1">
    <property type="nucleotide sequence ID" value="NZ_JAWSTH010000087.1"/>
</dbReference>
<dbReference type="Gene3D" id="3.40.50.1000">
    <property type="entry name" value="HAD superfamily/HAD-like"/>
    <property type="match status" value="2"/>
</dbReference>
<accession>A0ABU4HW32</accession>
<reference evidence="2" key="1">
    <citation type="submission" date="2023-07" db="EMBL/GenBank/DDBJ databases">
        <title>Conexibacter stalactiti sp. nov., isolated from stalactites in a lava cave and emended description of the genus Conexibacter.</title>
        <authorList>
            <person name="Lee S.D."/>
        </authorList>
    </citation>
    <scope>NUCLEOTIDE SEQUENCE [LARGE SCALE GENOMIC DNA]</scope>
    <source>
        <strain evidence="2">KCTC 39840</strain>
    </source>
</reference>
<dbReference type="InterPro" id="IPR023214">
    <property type="entry name" value="HAD_sf"/>
</dbReference>
<keyword evidence="2" id="KW-1185">Reference proteome</keyword>
<comment type="caution">
    <text evidence="1">The sequence shown here is derived from an EMBL/GenBank/DDBJ whole genome shotgun (WGS) entry which is preliminary data.</text>
</comment>
<dbReference type="Proteomes" id="UP001284601">
    <property type="component" value="Unassembled WGS sequence"/>
</dbReference>
<dbReference type="SUPFAM" id="SSF56784">
    <property type="entry name" value="HAD-like"/>
    <property type="match status" value="1"/>
</dbReference>
<protein>
    <submittedName>
        <fullName evidence="1">HAD family hydrolase</fullName>
        <ecNumber evidence="1">3.1.3.-</ecNumber>
    </submittedName>
</protein>
<dbReference type="EC" id="3.1.3.-" evidence="1"/>